<dbReference type="Proteomes" id="UP000000757">
    <property type="component" value="Chromosome"/>
</dbReference>
<keyword evidence="3" id="KW-0675">Receptor</keyword>
<dbReference type="AlphaFoldDB" id="A0QY37"/>
<feature type="compositionally biased region" description="Pro residues" evidence="1">
    <location>
        <begin position="105"/>
        <end position="132"/>
    </location>
</feature>
<dbReference type="KEGG" id="msm:MSMEG_3522"/>
<dbReference type="OrthoDB" id="4752297at2"/>
<accession>A0QY37</accession>
<dbReference type="RefSeq" id="WP_011729128.1">
    <property type="nucleotide sequence ID" value="NC_008596.1"/>
</dbReference>
<feature type="signal peptide" evidence="2">
    <location>
        <begin position="1"/>
        <end position="32"/>
    </location>
</feature>
<evidence type="ECO:0000256" key="1">
    <source>
        <dbReference type="SAM" id="MobiDB-lite"/>
    </source>
</evidence>
<gene>
    <name evidence="3" type="ordered locus">MSMEG_3522</name>
</gene>
<dbReference type="PATRIC" id="fig|246196.19.peg.3475"/>
<feature type="region of interest" description="Disordered" evidence="1">
    <location>
        <begin position="100"/>
        <end position="142"/>
    </location>
</feature>
<dbReference type="PaxDb" id="246196-MSMEI_3442"/>
<reference evidence="3 4" key="1">
    <citation type="submission" date="2006-10" db="EMBL/GenBank/DDBJ databases">
        <authorList>
            <person name="Fleischmann R.D."/>
            <person name="Dodson R.J."/>
            <person name="Haft D.H."/>
            <person name="Merkel J.S."/>
            <person name="Nelson W.C."/>
            <person name="Fraser C.M."/>
        </authorList>
    </citation>
    <scope>NUCLEOTIDE SEQUENCE [LARGE SCALE GENOMIC DNA]</scope>
    <source>
        <strain evidence="4">ATCC 700084 / mc(2)155</strain>
    </source>
</reference>
<name>A0QY37_MYCS2</name>
<dbReference type="STRING" id="246196.MSMEG_3522"/>
<dbReference type="KEGG" id="msb:LJ00_17525"/>
<protein>
    <submittedName>
        <fullName evidence="3">Dopamine receptor D4</fullName>
    </submittedName>
</protein>
<dbReference type="EMBL" id="CP000480">
    <property type="protein sequence ID" value="ABK75167.1"/>
    <property type="molecule type" value="Genomic_DNA"/>
</dbReference>
<evidence type="ECO:0000313" key="3">
    <source>
        <dbReference type="EMBL" id="ABK75167.1"/>
    </source>
</evidence>
<keyword evidence="2" id="KW-0732">Signal</keyword>
<keyword evidence="4" id="KW-1185">Reference proteome</keyword>
<dbReference type="GeneID" id="93458282"/>
<evidence type="ECO:0000256" key="2">
    <source>
        <dbReference type="SAM" id="SignalP"/>
    </source>
</evidence>
<feature type="chain" id="PRO_5010314072" evidence="2">
    <location>
        <begin position="33"/>
        <end position="142"/>
    </location>
</feature>
<organism evidence="3 4">
    <name type="scientific">Mycolicibacterium smegmatis (strain ATCC 700084 / mc(2)155)</name>
    <name type="common">Mycobacterium smegmatis</name>
    <dbReference type="NCBI Taxonomy" id="246196"/>
    <lineage>
        <taxon>Bacteria</taxon>
        <taxon>Bacillati</taxon>
        <taxon>Actinomycetota</taxon>
        <taxon>Actinomycetes</taxon>
        <taxon>Mycobacteriales</taxon>
        <taxon>Mycobacteriaceae</taxon>
        <taxon>Mycolicibacterium</taxon>
    </lineage>
</organism>
<evidence type="ECO:0000313" key="4">
    <source>
        <dbReference type="Proteomes" id="UP000000757"/>
    </source>
</evidence>
<proteinExistence type="predicted"/>
<feature type="compositionally biased region" description="Low complexity" evidence="1">
    <location>
        <begin position="133"/>
        <end position="142"/>
    </location>
</feature>
<dbReference type="eggNOG" id="ENOG5031UEU">
    <property type="taxonomic scope" value="Bacteria"/>
</dbReference>
<sequence>MRHKLIERTVVCLAAGGGVGLSVLLGAPAALADPEPSPPTPVVAEEGTPHLASPDNLPPGTSEVPVGPPQGRTMSYLREIWHAMQTQDVSFNEALFLLTQRPLDPGTPPPAGLAPGPQPPAPAAPVVPPPAAPVAAPVAPAP</sequence>
<feature type="region of interest" description="Disordered" evidence="1">
    <location>
        <begin position="32"/>
        <end position="71"/>
    </location>
</feature>